<gene>
    <name evidence="1" type="ORF">SCUD_LOCUS1435</name>
</gene>
<protein>
    <submittedName>
        <fullName evidence="1 3">Uncharacterized protein</fullName>
    </submittedName>
</protein>
<organism evidence="3">
    <name type="scientific">Schistosoma curassoni</name>
    <dbReference type="NCBI Taxonomy" id="6186"/>
    <lineage>
        <taxon>Eukaryota</taxon>
        <taxon>Metazoa</taxon>
        <taxon>Spiralia</taxon>
        <taxon>Lophotrochozoa</taxon>
        <taxon>Platyhelminthes</taxon>
        <taxon>Trematoda</taxon>
        <taxon>Digenea</taxon>
        <taxon>Strigeidida</taxon>
        <taxon>Schistosomatoidea</taxon>
        <taxon>Schistosomatidae</taxon>
        <taxon>Schistosoma</taxon>
    </lineage>
</organism>
<dbReference type="WBParaSite" id="SCUD_0000143401-mRNA-1">
    <property type="protein sequence ID" value="SCUD_0000143401-mRNA-1"/>
    <property type="gene ID" value="SCUD_0000143401"/>
</dbReference>
<accession>A0A183JFG7</accession>
<dbReference type="Proteomes" id="UP000279833">
    <property type="component" value="Unassembled WGS sequence"/>
</dbReference>
<name>A0A183JFG7_9TREM</name>
<evidence type="ECO:0000313" key="1">
    <source>
        <dbReference type="EMBL" id="VDO67660.1"/>
    </source>
</evidence>
<evidence type="ECO:0000313" key="3">
    <source>
        <dbReference type="WBParaSite" id="SCUD_0000143401-mRNA-1"/>
    </source>
</evidence>
<keyword evidence="2" id="KW-1185">Reference proteome</keyword>
<reference evidence="1 2" key="2">
    <citation type="submission" date="2018-11" db="EMBL/GenBank/DDBJ databases">
        <authorList>
            <consortium name="Pathogen Informatics"/>
        </authorList>
    </citation>
    <scope>NUCLEOTIDE SEQUENCE [LARGE SCALE GENOMIC DNA]</scope>
    <source>
        <strain evidence="1">Dakar</strain>
        <strain evidence="2">Dakar, Senegal</strain>
    </source>
</reference>
<evidence type="ECO:0000313" key="2">
    <source>
        <dbReference type="Proteomes" id="UP000279833"/>
    </source>
</evidence>
<proteinExistence type="predicted"/>
<dbReference type="EMBL" id="UZAK01001155">
    <property type="protein sequence ID" value="VDO67660.1"/>
    <property type="molecule type" value="Genomic_DNA"/>
</dbReference>
<sequence>MSDLHIALHPHLHLRLYVLAVDSLYGLTGSYRSQQSMVMLKKVMVQLSYYCYYLH</sequence>
<reference evidence="3" key="1">
    <citation type="submission" date="2016-06" db="UniProtKB">
        <authorList>
            <consortium name="WormBaseParasite"/>
        </authorList>
    </citation>
    <scope>IDENTIFICATION</scope>
</reference>
<dbReference type="AlphaFoldDB" id="A0A183JFG7"/>